<dbReference type="Proteomes" id="UP000095767">
    <property type="component" value="Unassembled WGS sequence"/>
</dbReference>
<proteinExistence type="predicted"/>
<comment type="caution">
    <text evidence="1">The sequence shown here is derived from an EMBL/GenBank/DDBJ whole genome shotgun (WGS) entry which is preliminary data.</text>
</comment>
<accession>A0A1E5VSC9</accession>
<keyword evidence="2" id="KW-1185">Reference proteome</keyword>
<name>A0A1E5VSC9_9POAL</name>
<feature type="non-terminal residue" evidence="1">
    <location>
        <position position="1"/>
    </location>
</feature>
<reference evidence="1 2" key="1">
    <citation type="submission" date="2016-09" db="EMBL/GenBank/DDBJ databases">
        <title>The draft genome of Dichanthelium oligosanthes: A C3 panicoid grass species.</title>
        <authorList>
            <person name="Studer A.J."/>
            <person name="Schnable J.C."/>
            <person name="Brutnell T.P."/>
        </authorList>
    </citation>
    <scope>NUCLEOTIDE SEQUENCE [LARGE SCALE GENOMIC DNA]</scope>
    <source>
        <strain evidence="2">cv. Kellogg 1175</strain>
        <tissue evidence="1">Leaf</tissue>
    </source>
</reference>
<sequence>LKASAYHVCNLSTGEHVSLLPCTPAHRYSLAVWSSGLWSNTSAGLGFDPAAQEHKVVRLYNDSKTPCCEVYGLRSGGWRP</sequence>
<evidence type="ECO:0000313" key="2">
    <source>
        <dbReference type="Proteomes" id="UP000095767"/>
    </source>
</evidence>
<dbReference type="EMBL" id="LWDX02031066">
    <property type="protein sequence ID" value="OEL28009.1"/>
    <property type="molecule type" value="Genomic_DNA"/>
</dbReference>
<gene>
    <name evidence="1" type="ORF">BAE44_0010969</name>
</gene>
<evidence type="ECO:0000313" key="1">
    <source>
        <dbReference type="EMBL" id="OEL28009.1"/>
    </source>
</evidence>
<dbReference type="OrthoDB" id="682098at2759"/>
<dbReference type="AlphaFoldDB" id="A0A1E5VSC9"/>
<protein>
    <submittedName>
        <fullName evidence="1">Uncharacterized protein</fullName>
    </submittedName>
</protein>
<organism evidence="1 2">
    <name type="scientific">Dichanthelium oligosanthes</name>
    <dbReference type="NCBI Taxonomy" id="888268"/>
    <lineage>
        <taxon>Eukaryota</taxon>
        <taxon>Viridiplantae</taxon>
        <taxon>Streptophyta</taxon>
        <taxon>Embryophyta</taxon>
        <taxon>Tracheophyta</taxon>
        <taxon>Spermatophyta</taxon>
        <taxon>Magnoliopsida</taxon>
        <taxon>Liliopsida</taxon>
        <taxon>Poales</taxon>
        <taxon>Poaceae</taxon>
        <taxon>PACMAD clade</taxon>
        <taxon>Panicoideae</taxon>
        <taxon>Panicodae</taxon>
        <taxon>Paniceae</taxon>
        <taxon>Dichantheliinae</taxon>
        <taxon>Dichanthelium</taxon>
    </lineage>
</organism>